<evidence type="ECO:0000313" key="3">
    <source>
        <dbReference type="Proteomes" id="UP001589716"/>
    </source>
</evidence>
<feature type="chain" id="PRO_5046476345" evidence="1">
    <location>
        <begin position="30"/>
        <end position="119"/>
    </location>
</feature>
<evidence type="ECO:0000256" key="1">
    <source>
        <dbReference type="SAM" id="SignalP"/>
    </source>
</evidence>
<organism evidence="2 3">
    <name type="scientific">Streptomyces roseoviridis</name>
    <dbReference type="NCBI Taxonomy" id="67361"/>
    <lineage>
        <taxon>Bacteria</taxon>
        <taxon>Bacillati</taxon>
        <taxon>Actinomycetota</taxon>
        <taxon>Actinomycetes</taxon>
        <taxon>Kitasatosporales</taxon>
        <taxon>Streptomycetaceae</taxon>
        <taxon>Streptomyces</taxon>
    </lineage>
</organism>
<evidence type="ECO:0000313" key="2">
    <source>
        <dbReference type="EMBL" id="MFB9556626.1"/>
    </source>
</evidence>
<comment type="caution">
    <text evidence="2">The sequence shown here is derived from an EMBL/GenBank/DDBJ whole genome shotgun (WGS) entry which is preliminary data.</text>
</comment>
<keyword evidence="1" id="KW-0732">Signal</keyword>
<proteinExistence type="predicted"/>
<dbReference type="EMBL" id="JBHMCT010000012">
    <property type="protein sequence ID" value="MFB9556626.1"/>
    <property type="molecule type" value="Genomic_DNA"/>
</dbReference>
<name>A0ABV5QSX1_9ACTN</name>
<dbReference type="RefSeq" id="WP_345491211.1">
    <property type="nucleotide sequence ID" value="NZ_BAAAWU010000001.1"/>
</dbReference>
<accession>A0ABV5QSX1</accession>
<gene>
    <name evidence="2" type="ORF">ACFFTP_20840</name>
</gene>
<reference evidence="2 3" key="1">
    <citation type="submission" date="2024-09" db="EMBL/GenBank/DDBJ databases">
        <authorList>
            <person name="Sun Q."/>
            <person name="Mori K."/>
        </authorList>
    </citation>
    <scope>NUCLEOTIDE SEQUENCE [LARGE SCALE GENOMIC DNA]</scope>
    <source>
        <strain evidence="2 3">JCM 4414</strain>
    </source>
</reference>
<protein>
    <submittedName>
        <fullName evidence="2">Uncharacterized protein</fullName>
    </submittedName>
</protein>
<feature type="signal peptide" evidence="1">
    <location>
        <begin position="1"/>
        <end position="29"/>
    </location>
</feature>
<keyword evidence="3" id="KW-1185">Reference proteome</keyword>
<sequence>MSRRNSVRAAGALAAGLLSIAGLAGTAAAQTSAPPTAVGAATGAAGSTSATGSATNGASAAAYNLVYHRTFHGYTRDIAWYQCNNAGQNGVRNKYWFVYECRSAGEITYDLYVAWTGSP</sequence>
<dbReference type="Proteomes" id="UP001589716">
    <property type="component" value="Unassembled WGS sequence"/>
</dbReference>